<evidence type="ECO:0000313" key="7">
    <source>
        <dbReference type="EMBL" id="PGH28594.1"/>
    </source>
</evidence>
<dbReference type="Pfam" id="PF10230">
    <property type="entry name" value="LIDHydrolase"/>
    <property type="match status" value="1"/>
</dbReference>
<feature type="compositionally biased region" description="Low complexity" evidence="5">
    <location>
        <begin position="59"/>
        <end position="80"/>
    </location>
</feature>
<evidence type="ECO:0000256" key="2">
    <source>
        <dbReference type="ARBA" id="ARBA00008300"/>
    </source>
</evidence>
<accession>A0A2B7YWY5</accession>
<evidence type="ECO:0000256" key="4">
    <source>
        <dbReference type="ARBA" id="ARBA00022801"/>
    </source>
</evidence>
<name>A0A2B7YWY5_9EURO</name>
<feature type="region of interest" description="Disordered" evidence="5">
    <location>
        <begin position="59"/>
        <end position="81"/>
    </location>
</feature>
<evidence type="ECO:0000256" key="5">
    <source>
        <dbReference type="SAM" id="MobiDB-lite"/>
    </source>
</evidence>
<dbReference type="GO" id="GO:0016298">
    <property type="term" value="F:lipase activity"/>
    <property type="evidence" value="ECO:0007669"/>
    <property type="project" value="InterPro"/>
</dbReference>
<gene>
    <name evidence="7" type="ORF">GX50_08670</name>
</gene>
<proteinExistence type="inferred from homology"/>
<dbReference type="Proteomes" id="UP000226031">
    <property type="component" value="Unassembled WGS sequence"/>
</dbReference>
<dbReference type="EMBL" id="PDND01000368">
    <property type="protein sequence ID" value="PGH28594.1"/>
    <property type="molecule type" value="Genomic_DNA"/>
</dbReference>
<dbReference type="GO" id="GO:0019915">
    <property type="term" value="P:lipid storage"/>
    <property type="evidence" value="ECO:0007669"/>
    <property type="project" value="InterPro"/>
</dbReference>
<dbReference type="InterPro" id="IPR029058">
    <property type="entry name" value="AB_hydrolase_fold"/>
</dbReference>
<evidence type="ECO:0000256" key="6">
    <source>
        <dbReference type="SAM" id="Phobius"/>
    </source>
</evidence>
<dbReference type="SUPFAM" id="SSF53474">
    <property type="entry name" value="alpha/beta-Hydrolases"/>
    <property type="match status" value="2"/>
</dbReference>
<comment type="similarity">
    <text evidence="2">Belongs to the AB hydrolase superfamily. LDAH family.</text>
</comment>
<sequence length="430" mass="46197">MTPLTTAHITANSFLTATSTGSTADEPEPSLLYFIPGNPGLISYYHTYLSLLSSNISSGADDSAGDSGSGSANNSNSKGNIPQCIIHGKSLGGFEVIENEADLSSGGPSLTNLPRKRNGMEGEAQLQSHYHQSTNTKLYSLTEQIEHVEQNIKDFVDAWHAKNEQMKKKKKVNNGQEEQRGRGVKLILIGHSVGAYIAMEVLRRHRENIEQKKTSAAGEGGSGSTMDIIGGILLFPTVIDIAKSSSGRKFTQLLYIPYLAFLTSVLVKFLVFILPESWLRGVVGAFMGSPPGNAIDTTVGFLKSRQGVEQAIHMAADEMREITSDKWSDEIWGIASSSSASSPMSASTASSTPAKASLNLVLYFAQQDHWVAGQTRDEIIRARGGMVNGTGSNGPSMLVCEDGVVHGFCIRHSDIMAKKTAGWVRSIIQG</sequence>
<organism evidence="7 8">
    <name type="scientific">[Emmonsia] crescens</name>
    <dbReference type="NCBI Taxonomy" id="73230"/>
    <lineage>
        <taxon>Eukaryota</taxon>
        <taxon>Fungi</taxon>
        <taxon>Dikarya</taxon>
        <taxon>Ascomycota</taxon>
        <taxon>Pezizomycotina</taxon>
        <taxon>Eurotiomycetes</taxon>
        <taxon>Eurotiomycetidae</taxon>
        <taxon>Onygenales</taxon>
        <taxon>Ajellomycetaceae</taxon>
        <taxon>Emergomyces</taxon>
    </lineage>
</organism>
<keyword evidence="6" id="KW-0472">Membrane</keyword>
<dbReference type="AlphaFoldDB" id="A0A2B7YWY5"/>
<evidence type="ECO:0000313" key="8">
    <source>
        <dbReference type="Proteomes" id="UP000226031"/>
    </source>
</evidence>
<dbReference type="VEuPathDB" id="FungiDB:EMCG_06027"/>
<comment type="caution">
    <text evidence="7">The sequence shown here is derived from an EMBL/GenBank/DDBJ whole genome shotgun (WGS) entry which is preliminary data.</text>
</comment>
<keyword evidence="4" id="KW-0378">Hydrolase</keyword>
<protein>
    <recommendedName>
        <fullName evidence="9">Lipid droplet-associated hydrolase</fullName>
    </recommendedName>
</protein>
<evidence type="ECO:0008006" key="9">
    <source>
        <dbReference type="Google" id="ProtNLM"/>
    </source>
</evidence>
<dbReference type="InterPro" id="IPR019363">
    <property type="entry name" value="LDAH"/>
</dbReference>
<keyword evidence="6" id="KW-0812">Transmembrane</keyword>
<keyword evidence="6" id="KW-1133">Transmembrane helix</keyword>
<keyword evidence="8" id="KW-1185">Reference proteome</keyword>
<evidence type="ECO:0000256" key="3">
    <source>
        <dbReference type="ARBA" id="ARBA00022677"/>
    </source>
</evidence>
<reference evidence="7 8" key="1">
    <citation type="submission" date="2017-10" db="EMBL/GenBank/DDBJ databases">
        <title>Comparative genomics in systemic dimorphic fungi from Ajellomycetaceae.</title>
        <authorList>
            <person name="Munoz J.F."/>
            <person name="Mcewen J.G."/>
            <person name="Clay O.K."/>
            <person name="Cuomo C.A."/>
        </authorList>
    </citation>
    <scope>NUCLEOTIDE SEQUENCE [LARGE SCALE GENOMIC DNA]</scope>
    <source>
        <strain evidence="7 8">UAMH4076</strain>
    </source>
</reference>
<evidence type="ECO:0000256" key="1">
    <source>
        <dbReference type="ARBA" id="ARBA00004502"/>
    </source>
</evidence>
<dbReference type="PANTHER" id="PTHR13390:SF0">
    <property type="entry name" value="LIPID DROPLET-ASSOCIATED HYDROLASE"/>
    <property type="match status" value="1"/>
</dbReference>
<dbReference type="PANTHER" id="PTHR13390">
    <property type="entry name" value="LIPASE"/>
    <property type="match status" value="1"/>
</dbReference>
<feature type="transmembrane region" description="Helical" evidence="6">
    <location>
        <begin position="253"/>
        <end position="274"/>
    </location>
</feature>
<keyword evidence="3" id="KW-0551">Lipid droplet</keyword>
<comment type="subcellular location">
    <subcellularLocation>
        <location evidence="1">Lipid droplet</location>
    </subcellularLocation>
</comment>
<dbReference type="GO" id="GO:0005811">
    <property type="term" value="C:lipid droplet"/>
    <property type="evidence" value="ECO:0007669"/>
    <property type="project" value="UniProtKB-SubCell"/>
</dbReference>